<feature type="domain" description="ABC transmembrane type-1" evidence="11">
    <location>
        <begin position="808"/>
        <end position="1094"/>
    </location>
</feature>
<dbReference type="GO" id="GO:0005524">
    <property type="term" value="F:ATP binding"/>
    <property type="evidence" value="ECO:0007669"/>
    <property type="project" value="UniProtKB-KW"/>
</dbReference>
<dbReference type="Pfam" id="PF00005">
    <property type="entry name" value="ABC_tran"/>
    <property type="match status" value="2"/>
</dbReference>
<organism evidence="12 13">
    <name type="scientific">Oidiodendron maius (strain Zn)</name>
    <dbReference type="NCBI Taxonomy" id="913774"/>
    <lineage>
        <taxon>Eukaryota</taxon>
        <taxon>Fungi</taxon>
        <taxon>Dikarya</taxon>
        <taxon>Ascomycota</taxon>
        <taxon>Pezizomycotina</taxon>
        <taxon>Leotiomycetes</taxon>
        <taxon>Leotiomycetes incertae sedis</taxon>
        <taxon>Myxotrichaceae</taxon>
        <taxon>Oidiodendron</taxon>
    </lineage>
</organism>
<feature type="transmembrane region" description="Helical" evidence="9">
    <location>
        <begin position="43"/>
        <end position="61"/>
    </location>
</feature>
<dbReference type="SUPFAM" id="SSF90123">
    <property type="entry name" value="ABC transporter transmembrane region"/>
    <property type="match status" value="2"/>
</dbReference>
<evidence type="ECO:0000256" key="1">
    <source>
        <dbReference type="ARBA" id="ARBA00004141"/>
    </source>
</evidence>
<keyword evidence="7 9" id="KW-0472">Membrane</keyword>
<dbReference type="CDD" id="cd18578">
    <property type="entry name" value="ABC_6TM_Pgp_ABCB1_D2_like"/>
    <property type="match status" value="1"/>
</dbReference>
<sequence length="1382" mass="151577">MARLRVGSHAGPENMRDWLPIETPNTAKSSSSWKSLFIFTTRAHWVFAVFSGSGTILSGLLKPVASVFFGRIFSLLAQFGGGTLGAKAALHDISIWCVALTVLGVSAWIAEFIFQSAWIIFGESQARSARSKMFRALLDRDQRWYDLREDGIGSLLIRIQTQIRELQLALSQPLGLLFFETVAVLTSLGIAFYSTWKLTLALLATLPFVCGILYLVSRGLAPAIEAQKRELSKASKFANTAVTAIDTVKAFNGQNQELWQYNCAVKEVTKYYLLQARINALQFGIIKFLMVGLFVQGFWLGIYLVNNGLDPGHVLTAFYACLSALQAAEVVLPQWLVLAKGISAGETLKSVMREIQDDRGRSAEKILTQPESCAGDLEINNVCFAYPSNAQQYVLSNVSLFFPSGEMTFVVGPSGSGKSTIGNLLMKYYKPLSGDILVDCRSIQTIDTSWVRRNITLVQQDSVLFNETIRQNISFGNRDMCGLYDIHRACETACLRETIEEMPDGLDTVVGLGGRTLSGGQQQRVAIARARIRDASILILDESTSALDHTSRLQVMAKVREWRKGKTTIIITHDISQILDDDYIYVLDDAKVVQEGYRKNLDATMQARFAPLLCHDQTMEQSRQIKSYVPSGVTETCEENFPYHSRYIPKVFYVPSPSSSCPSFSIPDTQPNTFKPGFRWSPHATASTPQLGNSRSPSGVSFLSPLSTPRTPSPIVESRAYPLRGRVPRLSYERPAGFPLSRNRSPAAGTEPSSGRTLASSLPLELPAAESILSENYDGGQNTAPASLTKIFGTIWPTLTLHDRIIFVLGFFAAFIVGASTPAFGYVFARLLGVFYLPQDERARQALKFALCLLGIAILDGLACFCAHYMLEFCAQLWVTSLRLEALKRILAQPKSWFEDKKNSPNQLNECLDRNAEEMRNLVGRFAGPVFSVIWMLGISVVAAFIISWKITLVALACGPVVYIITRIFHMVSSKWEDRCNRSAEHSTSIFTETIANIRVVKALTLEDYFTQKHNYAMKETYKTGISRALYTGSLFGLSDALNFFITALIFYYGTVLVASGSHSVNSMIQVVNLLLFGIANASSMLSLVPQIGSSRATASSMLRLTNLPLDASHETQGSRRLATPLPIQLTDLSLTYTKQPHVKILSNISLRITAGTCTAIVGPSGSGKSTILSILQCLYPCDPPQFLISPPPLRFAGVSVENCSISALRSQISVVPQAPVLFPSSILDNIIYGLPETSPFRSLSAAQRAAEQAGIHSFIMSLDVGYETIIGDGGMGISGGQAQRIAIARALVRRPKVLILDEPTSALDGENAEGVRSVVRALVREGMAVVVVSHAVEMMRVANWVVVIAEGRMVEEGEFDHLCAKNGALAKLIGIEGSSRR</sequence>
<feature type="domain" description="ABC transporter" evidence="10">
    <location>
        <begin position="377"/>
        <end position="614"/>
    </location>
</feature>
<feature type="transmembrane region" description="Helical" evidence="9">
    <location>
        <begin position="805"/>
        <end position="828"/>
    </location>
</feature>
<feature type="region of interest" description="Disordered" evidence="8">
    <location>
        <begin position="682"/>
        <end position="715"/>
    </location>
</feature>
<dbReference type="PROSITE" id="PS00211">
    <property type="entry name" value="ABC_TRANSPORTER_1"/>
    <property type="match status" value="1"/>
</dbReference>
<dbReference type="PROSITE" id="PS50929">
    <property type="entry name" value="ABC_TM1F"/>
    <property type="match status" value="2"/>
</dbReference>
<feature type="transmembrane region" description="Helical" evidence="9">
    <location>
        <begin position="200"/>
        <end position="221"/>
    </location>
</feature>
<evidence type="ECO:0000259" key="11">
    <source>
        <dbReference type="PROSITE" id="PS50929"/>
    </source>
</evidence>
<dbReference type="EMBL" id="KN832875">
    <property type="protein sequence ID" value="KIN02323.1"/>
    <property type="molecule type" value="Genomic_DNA"/>
</dbReference>
<dbReference type="FunFam" id="3.40.50.300:FF:001471">
    <property type="entry name" value="P-loop containing nucleoside triphosphate hydrolase protein"/>
    <property type="match status" value="1"/>
</dbReference>
<dbReference type="GO" id="GO:0005743">
    <property type="term" value="C:mitochondrial inner membrane"/>
    <property type="evidence" value="ECO:0007669"/>
    <property type="project" value="TreeGrafter"/>
</dbReference>
<keyword evidence="6 9" id="KW-1133">Transmembrane helix</keyword>
<feature type="compositionally biased region" description="Polar residues" evidence="8">
    <location>
        <begin position="684"/>
        <end position="699"/>
    </location>
</feature>
<feature type="transmembrane region" description="Helical" evidence="9">
    <location>
        <begin position="926"/>
        <end position="947"/>
    </location>
</feature>
<reference evidence="13" key="2">
    <citation type="submission" date="2015-01" db="EMBL/GenBank/DDBJ databases">
        <title>Evolutionary Origins and Diversification of the Mycorrhizal Mutualists.</title>
        <authorList>
            <consortium name="DOE Joint Genome Institute"/>
            <consortium name="Mycorrhizal Genomics Consortium"/>
            <person name="Kohler A."/>
            <person name="Kuo A."/>
            <person name="Nagy L.G."/>
            <person name="Floudas D."/>
            <person name="Copeland A."/>
            <person name="Barry K.W."/>
            <person name="Cichocki N."/>
            <person name="Veneault-Fourrey C."/>
            <person name="LaButti K."/>
            <person name="Lindquist E.A."/>
            <person name="Lipzen A."/>
            <person name="Lundell T."/>
            <person name="Morin E."/>
            <person name="Murat C."/>
            <person name="Riley R."/>
            <person name="Ohm R."/>
            <person name="Sun H."/>
            <person name="Tunlid A."/>
            <person name="Henrissat B."/>
            <person name="Grigoriev I.V."/>
            <person name="Hibbett D.S."/>
            <person name="Martin F."/>
        </authorList>
    </citation>
    <scope>NUCLEOTIDE SEQUENCE [LARGE SCALE GENOMIC DNA]</scope>
    <source>
        <strain evidence="13">Zn</strain>
    </source>
</reference>
<evidence type="ECO:0000256" key="5">
    <source>
        <dbReference type="ARBA" id="ARBA00022840"/>
    </source>
</evidence>
<dbReference type="GO" id="GO:0015421">
    <property type="term" value="F:ABC-type oligopeptide transporter activity"/>
    <property type="evidence" value="ECO:0007669"/>
    <property type="project" value="TreeGrafter"/>
</dbReference>
<dbReference type="InterPro" id="IPR003439">
    <property type="entry name" value="ABC_transporter-like_ATP-bd"/>
</dbReference>
<dbReference type="InterPro" id="IPR027417">
    <property type="entry name" value="P-loop_NTPase"/>
</dbReference>
<evidence type="ECO:0000256" key="3">
    <source>
        <dbReference type="ARBA" id="ARBA00022692"/>
    </source>
</evidence>
<dbReference type="InterPro" id="IPR017871">
    <property type="entry name" value="ABC_transporter-like_CS"/>
</dbReference>
<dbReference type="Gene3D" id="1.20.1560.10">
    <property type="entry name" value="ABC transporter type 1, transmembrane domain"/>
    <property type="match status" value="2"/>
</dbReference>
<dbReference type="InterPro" id="IPR039421">
    <property type="entry name" value="Type_1_exporter"/>
</dbReference>
<keyword evidence="13" id="KW-1185">Reference proteome</keyword>
<evidence type="ECO:0000256" key="2">
    <source>
        <dbReference type="ARBA" id="ARBA00022448"/>
    </source>
</evidence>
<gene>
    <name evidence="12" type="ORF">OIDMADRAFT_103479</name>
</gene>
<dbReference type="GO" id="GO:0090374">
    <property type="term" value="P:oligopeptide export from mitochondrion"/>
    <property type="evidence" value="ECO:0007669"/>
    <property type="project" value="TreeGrafter"/>
</dbReference>
<keyword evidence="4" id="KW-0547">Nucleotide-binding</keyword>
<dbReference type="InterPro" id="IPR011527">
    <property type="entry name" value="ABC1_TM_dom"/>
</dbReference>
<protein>
    <submittedName>
        <fullName evidence="12">Uncharacterized protein</fullName>
    </submittedName>
</protein>
<dbReference type="GO" id="GO:0016887">
    <property type="term" value="F:ATP hydrolysis activity"/>
    <property type="evidence" value="ECO:0007669"/>
    <property type="project" value="InterPro"/>
</dbReference>
<keyword evidence="2" id="KW-0813">Transport</keyword>
<feature type="transmembrane region" description="Helical" evidence="9">
    <location>
        <begin position="953"/>
        <end position="972"/>
    </location>
</feature>
<evidence type="ECO:0000256" key="4">
    <source>
        <dbReference type="ARBA" id="ARBA00022741"/>
    </source>
</evidence>
<dbReference type="OrthoDB" id="6500128at2759"/>
<feature type="domain" description="ABC transporter" evidence="10">
    <location>
        <begin position="1128"/>
        <end position="1376"/>
    </location>
</feature>
<feature type="domain" description="ABC transmembrane type-1" evidence="11">
    <location>
        <begin position="49"/>
        <end position="340"/>
    </location>
</feature>
<accession>A0A0C3DK15</accession>
<dbReference type="FunCoup" id="A0A0C3DK15">
    <property type="interactions" value="784"/>
</dbReference>
<evidence type="ECO:0000313" key="13">
    <source>
        <dbReference type="Proteomes" id="UP000054321"/>
    </source>
</evidence>
<evidence type="ECO:0000256" key="8">
    <source>
        <dbReference type="SAM" id="MobiDB-lite"/>
    </source>
</evidence>
<dbReference type="SMART" id="SM00382">
    <property type="entry name" value="AAA"/>
    <property type="match status" value="2"/>
</dbReference>
<dbReference type="PANTHER" id="PTHR43394">
    <property type="entry name" value="ATP-DEPENDENT PERMEASE MDL1, MITOCHONDRIAL"/>
    <property type="match status" value="1"/>
</dbReference>
<evidence type="ECO:0000256" key="7">
    <source>
        <dbReference type="ARBA" id="ARBA00023136"/>
    </source>
</evidence>
<comment type="subcellular location">
    <subcellularLocation>
        <location evidence="1">Membrane</location>
        <topology evidence="1">Multi-pass membrane protein</topology>
    </subcellularLocation>
</comment>
<dbReference type="SUPFAM" id="SSF52540">
    <property type="entry name" value="P-loop containing nucleoside triphosphate hydrolases"/>
    <property type="match status" value="2"/>
</dbReference>
<dbReference type="FunFam" id="3.40.50.300:FF:000604">
    <property type="entry name" value="ABC transporter B family member 28"/>
    <property type="match status" value="1"/>
</dbReference>
<feature type="transmembrane region" description="Helical" evidence="9">
    <location>
        <begin position="93"/>
        <end position="121"/>
    </location>
</feature>
<dbReference type="HOGENOM" id="CLU_000604_17_2_1"/>
<dbReference type="PANTHER" id="PTHR43394:SF15">
    <property type="entry name" value="ALPHA-FACTOR-TRANSPORTING ATPASE"/>
    <property type="match status" value="1"/>
</dbReference>
<feature type="compositionally biased region" description="Low complexity" evidence="8">
    <location>
        <begin position="701"/>
        <end position="714"/>
    </location>
</feature>
<dbReference type="Pfam" id="PF00664">
    <property type="entry name" value="ABC_membrane"/>
    <property type="match status" value="2"/>
</dbReference>
<feature type="transmembrane region" description="Helical" evidence="9">
    <location>
        <begin position="1029"/>
        <end position="1055"/>
    </location>
</feature>
<feature type="transmembrane region" description="Helical" evidence="9">
    <location>
        <begin position="285"/>
        <end position="305"/>
    </location>
</feature>
<feature type="transmembrane region" description="Helical" evidence="9">
    <location>
        <begin position="1067"/>
        <end position="1089"/>
    </location>
</feature>
<name>A0A0C3DK15_OIDMZ</name>
<dbReference type="CDD" id="cd18577">
    <property type="entry name" value="ABC_6TM_Pgp_ABCB1_D1_like"/>
    <property type="match status" value="1"/>
</dbReference>
<dbReference type="PROSITE" id="PS50893">
    <property type="entry name" value="ABC_TRANSPORTER_2"/>
    <property type="match status" value="2"/>
</dbReference>
<dbReference type="STRING" id="913774.A0A0C3DK15"/>
<dbReference type="InterPro" id="IPR036640">
    <property type="entry name" value="ABC1_TM_sf"/>
</dbReference>
<feature type="transmembrane region" description="Helical" evidence="9">
    <location>
        <begin position="848"/>
        <end position="871"/>
    </location>
</feature>
<evidence type="ECO:0000313" key="12">
    <source>
        <dbReference type="EMBL" id="KIN02323.1"/>
    </source>
</evidence>
<proteinExistence type="predicted"/>
<dbReference type="Proteomes" id="UP000054321">
    <property type="component" value="Unassembled WGS sequence"/>
</dbReference>
<evidence type="ECO:0000259" key="10">
    <source>
        <dbReference type="PROSITE" id="PS50893"/>
    </source>
</evidence>
<reference evidence="12 13" key="1">
    <citation type="submission" date="2014-04" db="EMBL/GenBank/DDBJ databases">
        <authorList>
            <consortium name="DOE Joint Genome Institute"/>
            <person name="Kuo A."/>
            <person name="Martino E."/>
            <person name="Perotto S."/>
            <person name="Kohler A."/>
            <person name="Nagy L.G."/>
            <person name="Floudas D."/>
            <person name="Copeland A."/>
            <person name="Barry K.W."/>
            <person name="Cichocki N."/>
            <person name="Veneault-Fourrey C."/>
            <person name="LaButti K."/>
            <person name="Lindquist E.A."/>
            <person name="Lipzen A."/>
            <person name="Lundell T."/>
            <person name="Morin E."/>
            <person name="Murat C."/>
            <person name="Sun H."/>
            <person name="Tunlid A."/>
            <person name="Henrissat B."/>
            <person name="Grigoriev I.V."/>
            <person name="Hibbett D.S."/>
            <person name="Martin F."/>
            <person name="Nordberg H.P."/>
            <person name="Cantor M.N."/>
            <person name="Hua S.X."/>
        </authorList>
    </citation>
    <scope>NUCLEOTIDE SEQUENCE [LARGE SCALE GENOMIC DNA]</scope>
    <source>
        <strain evidence="12 13">Zn</strain>
    </source>
</reference>
<feature type="region of interest" description="Disordered" evidence="8">
    <location>
        <begin position="734"/>
        <end position="759"/>
    </location>
</feature>
<keyword evidence="5" id="KW-0067">ATP-binding</keyword>
<feature type="transmembrane region" description="Helical" evidence="9">
    <location>
        <begin position="174"/>
        <end position="194"/>
    </location>
</feature>
<dbReference type="InParanoid" id="A0A0C3DK15"/>
<evidence type="ECO:0000256" key="9">
    <source>
        <dbReference type="SAM" id="Phobius"/>
    </source>
</evidence>
<keyword evidence="3 9" id="KW-0812">Transmembrane</keyword>
<dbReference type="InterPro" id="IPR003593">
    <property type="entry name" value="AAA+_ATPase"/>
</dbReference>
<dbReference type="Gene3D" id="3.40.50.300">
    <property type="entry name" value="P-loop containing nucleotide triphosphate hydrolases"/>
    <property type="match status" value="2"/>
</dbReference>
<evidence type="ECO:0000256" key="6">
    <source>
        <dbReference type="ARBA" id="ARBA00022989"/>
    </source>
</evidence>